<organism evidence="6 7">
    <name type="scientific">Acetomicrobium hydrogeniformans ATCC BAA-1850</name>
    <dbReference type="NCBI Taxonomy" id="592015"/>
    <lineage>
        <taxon>Bacteria</taxon>
        <taxon>Thermotogati</taxon>
        <taxon>Synergistota</taxon>
        <taxon>Synergistia</taxon>
        <taxon>Synergistales</taxon>
        <taxon>Acetomicrobiaceae</taxon>
        <taxon>Acetomicrobium</taxon>
    </lineage>
</organism>
<comment type="function">
    <text evidence="3">Required for maturation of 30S ribosomal subunits.</text>
</comment>
<dbReference type="Proteomes" id="UP000005273">
    <property type="component" value="Unassembled WGS sequence"/>
</dbReference>
<name>A0A0T5XD09_9BACT</name>
<comment type="caution">
    <text evidence="6">The sequence shown here is derived from an EMBL/GenBank/DDBJ whole genome shotgun (WGS) entry which is preliminary data.</text>
</comment>
<keyword evidence="2 3" id="KW-0690">Ribosome biogenesis</keyword>
<dbReference type="InterPro" id="IPR028998">
    <property type="entry name" value="RimP_C"/>
</dbReference>
<dbReference type="CDD" id="cd01734">
    <property type="entry name" value="YlxS_C"/>
    <property type="match status" value="1"/>
</dbReference>
<dbReference type="Gene3D" id="3.30.300.70">
    <property type="entry name" value="RimP-like superfamily, N-terminal"/>
    <property type="match status" value="1"/>
</dbReference>
<dbReference type="OrthoDB" id="9805006at2"/>
<dbReference type="GO" id="GO:0006412">
    <property type="term" value="P:translation"/>
    <property type="evidence" value="ECO:0007669"/>
    <property type="project" value="TreeGrafter"/>
</dbReference>
<dbReference type="InterPro" id="IPR035956">
    <property type="entry name" value="RimP_N_sf"/>
</dbReference>
<evidence type="ECO:0000313" key="6">
    <source>
        <dbReference type="EMBL" id="KRT36246.1"/>
    </source>
</evidence>
<evidence type="ECO:0000256" key="2">
    <source>
        <dbReference type="ARBA" id="ARBA00022517"/>
    </source>
</evidence>
<dbReference type="HAMAP" id="MF_01077">
    <property type="entry name" value="RimP"/>
    <property type="match status" value="1"/>
</dbReference>
<dbReference type="eggNOG" id="COG0779">
    <property type="taxonomic scope" value="Bacteria"/>
</dbReference>
<sequence length="161" mass="18434">MQRKNDELMSIENEIREIIEGLGYDFVGMELVHEHGRMILRIYINTPGGINVKDCETVSRKVDKFLDSREEIFGGRYYLEVSSPGLDAPLFYIKDFKNYVGKTVRIKTHDPVGSRRNFKGKIIEILSNNDIKLGLDDGTEILIPFQNISKARLVPEIDDGE</sequence>
<evidence type="ECO:0000256" key="3">
    <source>
        <dbReference type="HAMAP-Rule" id="MF_01077"/>
    </source>
</evidence>
<dbReference type="STRING" id="592015.HMPREF1705_03516"/>
<dbReference type="InterPro" id="IPR028989">
    <property type="entry name" value="RimP_N"/>
</dbReference>
<dbReference type="SUPFAM" id="SSF75420">
    <property type="entry name" value="YhbC-like, N-terminal domain"/>
    <property type="match status" value="1"/>
</dbReference>
<evidence type="ECO:0000256" key="1">
    <source>
        <dbReference type="ARBA" id="ARBA00022490"/>
    </source>
</evidence>
<feature type="domain" description="Ribosome maturation factor RimP N-terminal" evidence="4">
    <location>
        <begin position="15"/>
        <end position="87"/>
    </location>
</feature>
<dbReference type="EMBL" id="ACJX03000001">
    <property type="protein sequence ID" value="KRT36246.1"/>
    <property type="molecule type" value="Genomic_DNA"/>
</dbReference>
<dbReference type="GO" id="GO:0000028">
    <property type="term" value="P:ribosomal small subunit assembly"/>
    <property type="evidence" value="ECO:0007669"/>
    <property type="project" value="TreeGrafter"/>
</dbReference>
<dbReference type="SUPFAM" id="SSF74942">
    <property type="entry name" value="YhbC-like, C-terminal domain"/>
    <property type="match status" value="1"/>
</dbReference>
<keyword evidence="1 3" id="KW-0963">Cytoplasm</keyword>
<dbReference type="Pfam" id="PF02576">
    <property type="entry name" value="RimP_N"/>
    <property type="match status" value="1"/>
</dbReference>
<comment type="similarity">
    <text evidence="3">Belongs to the RimP family.</text>
</comment>
<proteinExistence type="inferred from homology"/>
<feature type="domain" description="Ribosome maturation factor RimP C-terminal" evidence="5">
    <location>
        <begin position="90"/>
        <end position="156"/>
    </location>
</feature>
<keyword evidence="7" id="KW-1185">Reference proteome</keyword>
<dbReference type="InterPro" id="IPR036847">
    <property type="entry name" value="RimP_C_sf"/>
</dbReference>
<dbReference type="FunFam" id="3.30.300.70:FF:000001">
    <property type="entry name" value="Ribosome maturation factor RimP"/>
    <property type="match status" value="1"/>
</dbReference>
<dbReference type="PANTHER" id="PTHR33867">
    <property type="entry name" value="RIBOSOME MATURATION FACTOR RIMP"/>
    <property type="match status" value="1"/>
</dbReference>
<gene>
    <name evidence="3" type="primary">rimP</name>
    <name evidence="6" type="ORF">HMPREF1705_03516</name>
</gene>
<evidence type="ECO:0000259" key="4">
    <source>
        <dbReference type="Pfam" id="PF02576"/>
    </source>
</evidence>
<dbReference type="RefSeq" id="WP_009201062.1">
    <property type="nucleotide sequence ID" value="NZ_ACJX03000001.1"/>
</dbReference>
<protein>
    <recommendedName>
        <fullName evidence="3">Ribosome maturation factor RimP</fullName>
    </recommendedName>
</protein>
<evidence type="ECO:0000259" key="5">
    <source>
        <dbReference type="Pfam" id="PF17384"/>
    </source>
</evidence>
<comment type="subcellular location">
    <subcellularLocation>
        <location evidence="3">Cytoplasm</location>
    </subcellularLocation>
</comment>
<accession>A0A0T5XD09</accession>
<dbReference type="GO" id="GO:0005829">
    <property type="term" value="C:cytosol"/>
    <property type="evidence" value="ECO:0007669"/>
    <property type="project" value="TreeGrafter"/>
</dbReference>
<evidence type="ECO:0000313" key="7">
    <source>
        <dbReference type="Proteomes" id="UP000005273"/>
    </source>
</evidence>
<dbReference type="InterPro" id="IPR003728">
    <property type="entry name" value="Ribosome_maturation_RimP"/>
</dbReference>
<dbReference type="Pfam" id="PF17384">
    <property type="entry name" value="DUF150_C"/>
    <property type="match status" value="1"/>
</dbReference>
<dbReference type="PANTHER" id="PTHR33867:SF1">
    <property type="entry name" value="RIBOSOME MATURATION FACTOR RIMP"/>
    <property type="match status" value="1"/>
</dbReference>
<reference evidence="7" key="1">
    <citation type="submission" date="2012-09" db="EMBL/GenBank/DDBJ databases">
        <authorList>
            <person name="Weinstock G."/>
            <person name="Sodergren E."/>
            <person name="Clifton S."/>
            <person name="Fulton L."/>
            <person name="Fulton B."/>
            <person name="Courtney L."/>
            <person name="Fronick C."/>
            <person name="Harrison M."/>
            <person name="Strong C."/>
            <person name="Farmer C."/>
            <person name="Delehaunty K."/>
            <person name="Markovic C."/>
            <person name="Hall O."/>
            <person name="Minx P."/>
            <person name="Tomlinson C."/>
            <person name="Mitreva M."/>
            <person name="Nelson J."/>
            <person name="Hou S."/>
            <person name="Wollam A."/>
            <person name="Pepin K.H."/>
            <person name="Johnson M."/>
            <person name="Bhonagiri V."/>
            <person name="Nash W.E."/>
            <person name="Suruliraj S."/>
            <person name="Warren W."/>
            <person name="Chinwalla A."/>
            <person name="Mardis E.R."/>
            <person name="Wilson R.K."/>
        </authorList>
    </citation>
    <scope>NUCLEOTIDE SEQUENCE [LARGE SCALE GENOMIC DNA]</scope>
    <source>
        <strain evidence="7">OS1</strain>
    </source>
</reference>
<dbReference type="AlphaFoldDB" id="A0A0T5XD09"/>
<dbReference type="Gene3D" id="2.30.30.180">
    <property type="entry name" value="Ribosome maturation factor RimP, C-terminal domain"/>
    <property type="match status" value="1"/>
</dbReference>